<dbReference type="EMBL" id="FMBE01000014">
    <property type="protein sequence ID" value="SCC54586.1"/>
    <property type="molecule type" value="Genomic_DNA"/>
</dbReference>
<accession>A0A1C4FFB0</accession>
<proteinExistence type="predicted"/>
<gene>
    <name evidence="1" type="ORF">BC05F1_04378</name>
</gene>
<dbReference type="Proteomes" id="UP000196052">
    <property type="component" value="Unassembled WGS sequence"/>
</dbReference>
<dbReference type="AlphaFoldDB" id="A0A1C4FFB0"/>
<organism evidence="1 2">
    <name type="scientific">Bacillus wiedmannii</name>
    <dbReference type="NCBI Taxonomy" id="1890302"/>
    <lineage>
        <taxon>Bacteria</taxon>
        <taxon>Bacillati</taxon>
        <taxon>Bacillota</taxon>
        <taxon>Bacilli</taxon>
        <taxon>Bacillales</taxon>
        <taxon>Bacillaceae</taxon>
        <taxon>Bacillus</taxon>
        <taxon>Bacillus cereus group</taxon>
    </lineage>
</organism>
<sequence length="31" mass="3498">MASNKGWQEAILIVRHTESVTSLSIEYMFGV</sequence>
<evidence type="ECO:0000313" key="2">
    <source>
        <dbReference type="Proteomes" id="UP000196052"/>
    </source>
</evidence>
<evidence type="ECO:0000313" key="1">
    <source>
        <dbReference type="EMBL" id="SCC54586.1"/>
    </source>
</evidence>
<name>A0A1C4FFB0_9BACI</name>
<reference evidence="2" key="1">
    <citation type="submission" date="2016-08" db="EMBL/GenBank/DDBJ databases">
        <authorList>
            <person name="Loux V."/>
            <person name="Rue O."/>
        </authorList>
    </citation>
    <scope>NUCLEOTIDE SEQUENCE [LARGE SCALE GENOMIC DNA]</scope>
    <source>
        <strain evidence="2">INRA Bc05-F1</strain>
    </source>
</reference>
<protein>
    <submittedName>
        <fullName evidence="1">A0A024E1B4 (Uncharacterized protein)</fullName>
    </submittedName>
</protein>